<dbReference type="PANTHER" id="PTHR36704:SF1">
    <property type="entry name" value="OS06G0239700 PROTEIN"/>
    <property type="match status" value="1"/>
</dbReference>
<proteinExistence type="evidence at transcript level"/>
<reference evidence="2" key="1">
    <citation type="journal article" date="2008" name="BMC Genomics">
        <title>A conifer genomics resource of 200,000 spruce (Picea spp.) ESTs and 6,464 high-quality, sequence-finished full-length cDNAs for Sitka spruce (Picea sitchensis).</title>
        <authorList>
            <person name="Ralph S.G."/>
            <person name="Chun H.J."/>
            <person name="Kolosova N."/>
            <person name="Cooper D."/>
            <person name="Oddy C."/>
            <person name="Ritland C.E."/>
            <person name="Kirkpatrick R."/>
            <person name="Moore R."/>
            <person name="Barber S."/>
            <person name="Holt R.A."/>
            <person name="Jones S.J."/>
            <person name="Marra M.A."/>
            <person name="Douglas C.J."/>
            <person name="Ritland K."/>
            <person name="Bohlmann J."/>
        </authorList>
    </citation>
    <scope>NUCLEOTIDE SEQUENCE</scope>
    <source>
        <tissue evidence="2">Green portion of the leader tissue</tissue>
    </source>
</reference>
<keyword evidence="1" id="KW-0472">Membrane</keyword>
<evidence type="ECO:0000256" key="1">
    <source>
        <dbReference type="SAM" id="Phobius"/>
    </source>
</evidence>
<dbReference type="AlphaFoldDB" id="A9NM47"/>
<feature type="transmembrane region" description="Helical" evidence="1">
    <location>
        <begin position="174"/>
        <end position="197"/>
    </location>
</feature>
<dbReference type="PANTHER" id="PTHR36704">
    <property type="entry name" value="PROTEIN, PUTATIVE-RELATED"/>
    <property type="match status" value="1"/>
</dbReference>
<dbReference type="OMA" id="WVLQSDP"/>
<keyword evidence="1" id="KW-0812">Transmembrane</keyword>
<sequence>MSFLAGRLAGTEGAFFAQQSKIAAARLREKLGDADSPSTSTAKKIGNYSESKADVLPEILSHSMPSYISSGQDASASSSLSLQSSLASVPSLSVRGRGGGGSHQLVGYHDPNVMNPLNAWVSLPRATFGPKRWMLPSEESSLQASTANESRQELTVDAEKTKAAMEGFTAIGKAFAIATGIVFGGTILVGTILTAKLQLHTRDDIKREGKILIQPKVEVIKERFMPVKTWGEKMSQKWHLNEKKHRTIATKFVQGLSMEGQDQ</sequence>
<accession>A9NM47</accession>
<evidence type="ECO:0000313" key="2">
    <source>
        <dbReference type="EMBL" id="ABK21708.1"/>
    </source>
</evidence>
<organism evidence="2">
    <name type="scientific">Picea sitchensis</name>
    <name type="common">Sitka spruce</name>
    <name type="synonym">Pinus sitchensis</name>
    <dbReference type="NCBI Taxonomy" id="3332"/>
    <lineage>
        <taxon>Eukaryota</taxon>
        <taxon>Viridiplantae</taxon>
        <taxon>Streptophyta</taxon>
        <taxon>Embryophyta</taxon>
        <taxon>Tracheophyta</taxon>
        <taxon>Spermatophyta</taxon>
        <taxon>Pinopsida</taxon>
        <taxon>Pinidae</taxon>
        <taxon>Conifers I</taxon>
        <taxon>Pinales</taxon>
        <taxon>Pinaceae</taxon>
        <taxon>Picea</taxon>
    </lineage>
</organism>
<name>A9NM47_PICSI</name>
<protein>
    <submittedName>
        <fullName evidence="2">Uncharacterized protein</fullName>
    </submittedName>
</protein>
<keyword evidence="1" id="KW-1133">Transmembrane helix</keyword>
<dbReference type="EMBL" id="EF082345">
    <property type="protein sequence ID" value="ABK21708.1"/>
    <property type="molecule type" value="mRNA"/>
</dbReference>